<keyword evidence="3 9" id="KW-0548">Nucleotidyltransferase</keyword>
<dbReference type="EC" id="2.7.7.3" evidence="9"/>
<feature type="domain" description="Cytidyltransferase-like" evidence="10">
    <location>
        <begin position="39"/>
        <end position="167"/>
    </location>
</feature>
<comment type="subcellular location">
    <subcellularLocation>
        <location evidence="9">Cytoplasm</location>
    </subcellularLocation>
</comment>
<comment type="caution">
    <text evidence="11">The sequence shown here is derived from an EMBL/GenBank/DDBJ whole genome shotgun (WGS) entry which is preliminary data.</text>
</comment>
<dbReference type="NCBIfam" id="TIGR01510">
    <property type="entry name" value="coaD_prev_kdtB"/>
    <property type="match status" value="1"/>
</dbReference>
<name>D0WDH4_NEILA</name>
<dbReference type="GO" id="GO:0005524">
    <property type="term" value="F:ATP binding"/>
    <property type="evidence" value="ECO:0007669"/>
    <property type="project" value="UniProtKB-KW"/>
</dbReference>
<dbReference type="InterPro" id="IPR014729">
    <property type="entry name" value="Rossmann-like_a/b/a_fold"/>
</dbReference>
<feature type="site" description="Transition state stabilizer" evidence="9">
    <location>
        <position position="51"/>
    </location>
</feature>
<evidence type="ECO:0000256" key="9">
    <source>
        <dbReference type="HAMAP-Rule" id="MF_00151"/>
    </source>
</evidence>
<dbReference type="NCBIfam" id="TIGR00125">
    <property type="entry name" value="cyt_tran_rel"/>
    <property type="match status" value="1"/>
</dbReference>
<feature type="binding site" evidence="9">
    <location>
        <position position="51"/>
    </location>
    <ligand>
        <name>ATP</name>
        <dbReference type="ChEBI" id="CHEBI:30616"/>
    </ligand>
</feature>
<feature type="binding site" evidence="9">
    <location>
        <begin position="158"/>
        <end position="164"/>
    </location>
    <ligand>
        <name>ATP</name>
        <dbReference type="ChEBI" id="CHEBI:30616"/>
    </ligand>
</feature>
<organism evidence="11 12">
    <name type="scientific">Neisseria lactamica ATCC 23970</name>
    <dbReference type="NCBI Taxonomy" id="546265"/>
    <lineage>
        <taxon>Bacteria</taxon>
        <taxon>Pseudomonadati</taxon>
        <taxon>Pseudomonadota</taxon>
        <taxon>Betaproteobacteria</taxon>
        <taxon>Neisseriales</taxon>
        <taxon>Neisseriaceae</taxon>
        <taxon>Neisseria</taxon>
    </lineage>
</organism>
<dbReference type="GO" id="GO:0005737">
    <property type="term" value="C:cytoplasm"/>
    <property type="evidence" value="ECO:0007669"/>
    <property type="project" value="UniProtKB-SubCell"/>
</dbReference>
<comment type="cofactor">
    <cofactor evidence="9">
        <name>Mg(2+)</name>
        <dbReference type="ChEBI" id="CHEBI:18420"/>
    </cofactor>
</comment>
<comment type="catalytic activity">
    <reaction evidence="8 9">
        <text>(R)-4'-phosphopantetheine + ATP + H(+) = 3'-dephospho-CoA + diphosphate</text>
        <dbReference type="Rhea" id="RHEA:19801"/>
        <dbReference type="ChEBI" id="CHEBI:15378"/>
        <dbReference type="ChEBI" id="CHEBI:30616"/>
        <dbReference type="ChEBI" id="CHEBI:33019"/>
        <dbReference type="ChEBI" id="CHEBI:57328"/>
        <dbReference type="ChEBI" id="CHEBI:61723"/>
        <dbReference type="EC" id="2.7.7.3"/>
    </reaction>
</comment>
<feature type="binding site" evidence="9">
    <location>
        <position position="108"/>
    </location>
    <ligand>
        <name>substrate</name>
    </ligand>
</feature>
<dbReference type="CDD" id="cd02163">
    <property type="entry name" value="PPAT"/>
    <property type="match status" value="1"/>
</dbReference>
<feature type="binding site" evidence="9">
    <location>
        <begin position="43"/>
        <end position="44"/>
    </location>
    <ligand>
        <name>ATP</name>
        <dbReference type="ChEBI" id="CHEBI:30616"/>
    </ligand>
</feature>
<keyword evidence="6 9" id="KW-0460">Magnesium</keyword>
<evidence type="ECO:0000256" key="8">
    <source>
        <dbReference type="ARBA" id="ARBA00029346"/>
    </source>
</evidence>
<evidence type="ECO:0000313" key="11">
    <source>
        <dbReference type="EMBL" id="EEZ74368.1"/>
    </source>
</evidence>
<dbReference type="PRINTS" id="PR01020">
    <property type="entry name" value="LPSBIOSNTHSS"/>
</dbReference>
<evidence type="ECO:0000256" key="3">
    <source>
        <dbReference type="ARBA" id="ARBA00022695"/>
    </source>
</evidence>
<feature type="binding site" evidence="9">
    <location>
        <position position="75"/>
    </location>
    <ligand>
        <name>substrate</name>
    </ligand>
</feature>
<evidence type="ECO:0000256" key="2">
    <source>
        <dbReference type="ARBA" id="ARBA00022679"/>
    </source>
</evidence>
<keyword evidence="1 9" id="KW-0963">Cytoplasm</keyword>
<dbReference type="UniPathway" id="UPA00241">
    <property type="reaction ID" value="UER00355"/>
</dbReference>
<dbReference type="GO" id="GO:0004595">
    <property type="term" value="F:pantetheine-phosphate adenylyltransferase activity"/>
    <property type="evidence" value="ECO:0007669"/>
    <property type="project" value="UniProtKB-UniRule"/>
</dbReference>
<dbReference type="InterPro" id="IPR004821">
    <property type="entry name" value="Cyt_trans-like"/>
</dbReference>
<evidence type="ECO:0000256" key="4">
    <source>
        <dbReference type="ARBA" id="ARBA00022741"/>
    </source>
</evidence>
<keyword evidence="2 9" id="KW-0808">Transferase</keyword>
<dbReference type="Pfam" id="PF01467">
    <property type="entry name" value="CTP_transf_like"/>
    <property type="match status" value="1"/>
</dbReference>
<evidence type="ECO:0000256" key="1">
    <source>
        <dbReference type="ARBA" id="ARBA00022490"/>
    </source>
</evidence>
<keyword evidence="7 9" id="KW-0173">Coenzyme A biosynthesis</keyword>
<feature type="binding site" evidence="9">
    <location>
        <position position="43"/>
    </location>
    <ligand>
        <name>substrate</name>
    </ligand>
</feature>
<dbReference type="AlphaFoldDB" id="D0WDH4"/>
<evidence type="ECO:0000313" key="12">
    <source>
        <dbReference type="Proteomes" id="UP000003843"/>
    </source>
</evidence>
<keyword evidence="5 9" id="KW-0067">ATP-binding</keyword>
<keyword evidence="4 9" id="KW-0547">Nucleotide-binding</keyword>
<dbReference type="PANTHER" id="PTHR21342">
    <property type="entry name" value="PHOSPHOPANTETHEINE ADENYLYLTRANSFERASE"/>
    <property type="match status" value="1"/>
</dbReference>
<comment type="function">
    <text evidence="9">Reversibly transfers an adenylyl group from ATP to 4'-phosphopantetheine, yielding dephospho-CoA (dPCoA) and pyrophosphate.</text>
</comment>
<comment type="pathway">
    <text evidence="9">Cofactor biosynthesis; coenzyme A biosynthesis; CoA from (R)-pantothenate: step 4/5.</text>
</comment>
<dbReference type="Gene3D" id="3.40.50.620">
    <property type="entry name" value="HUPs"/>
    <property type="match status" value="1"/>
</dbReference>
<gene>
    <name evidence="9" type="primary">coaD</name>
    <name evidence="11" type="ORF">NEILACOT_05610</name>
</gene>
<comment type="similarity">
    <text evidence="9">Belongs to the bacterial CoaD family.</text>
</comment>
<accession>D0WDH4</accession>
<sequence>MLQTAFYFGHTIRMHTHQHTAGYEAGRNQMLPNTPRRAVYAGSFDPPTLGHLWMIRQAQSMFDELIVAIGINPDKRSTYTIAERRDMLHDITKMFPNVRTDVFENRFLVHYAREVDAGFIVRGIRSASDYEYERSMRHINSDLAPEISTVFLMPPREIAEVSSTMVKGLVGPEGWTETVKRYVPPAVYQKMIAEHHKNA</sequence>
<evidence type="ECO:0000256" key="6">
    <source>
        <dbReference type="ARBA" id="ARBA00022842"/>
    </source>
</evidence>
<dbReference type="PANTHER" id="PTHR21342:SF1">
    <property type="entry name" value="PHOSPHOPANTETHEINE ADENYLYLTRANSFERASE"/>
    <property type="match status" value="1"/>
</dbReference>
<feature type="binding site" evidence="9">
    <location>
        <position position="133"/>
    </location>
    <ligand>
        <name>ATP</name>
        <dbReference type="ChEBI" id="CHEBI:30616"/>
    </ligand>
</feature>
<evidence type="ECO:0000256" key="5">
    <source>
        <dbReference type="ARBA" id="ARBA00022840"/>
    </source>
</evidence>
<proteinExistence type="inferred from homology"/>
<dbReference type="EMBL" id="ACEQ02000055">
    <property type="protein sequence ID" value="EEZ74368.1"/>
    <property type="molecule type" value="Genomic_DNA"/>
</dbReference>
<feature type="binding site" evidence="9">
    <location>
        <begin position="123"/>
        <end position="125"/>
    </location>
    <ligand>
        <name>ATP</name>
        <dbReference type="ChEBI" id="CHEBI:30616"/>
    </ligand>
</feature>
<dbReference type="SUPFAM" id="SSF52374">
    <property type="entry name" value="Nucleotidylyl transferase"/>
    <property type="match status" value="1"/>
</dbReference>
<feature type="binding site" evidence="9">
    <location>
        <position position="122"/>
    </location>
    <ligand>
        <name>substrate</name>
    </ligand>
</feature>
<reference evidence="11 12" key="1">
    <citation type="submission" date="2009-10" db="EMBL/GenBank/DDBJ databases">
        <authorList>
            <person name="Weinstock G."/>
            <person name="Sodergren E."/>
            <person name="Clifton S."/>
            <person name="Fulton L."/>
            <person name="Fulton B."/>
            <person name="Courtney L."/>
            <person name="Fronick C."/>
            <person name="Harrison M."/>
            <person name="Strong C."/>
            <person name="Farmer C."/>
            <person name="Delahaunty K."/>
            <person name="Markovic C."/>
            <person name="Hall O."/>
            <person name="Minx P."/>
            <person name="Tomlinson C."/>
            <person name="Mitreva M."/>
            <person name="Nelson J."/>
            <person name="Hou S."/>
            <person name="Wollam A."/>
            <person name="Pepin K.H."/>
            <person name="Johnson M."/>
            <person name="Bhonagiri V."/>
            <person name="Nash W.E."/>
            <person name="Warren W."/>
            <person name="Chinwalla A."/>
            <person name="Mardis E.R."/>
            <person name="Wilson R.K."/>
        </authorList>
    </citation>
    <scope>NUCLEOTIDE SEQUENCE [LARGE SCALE GENOMIC DNA]</scope>
    <source>
        <strain evidence="11 12">ATCC 23970</strain>
    </source>
</reference>
<dbReference type="InterPro" id="IPR001980">
    <property type="entry name" value="PPAT"/>
</dbReference>
<evidence type="ECO:0000256" key="7">
    <source>
        <dbReference type="ARBA" id="ARBA00022993"/>
    </source>
</evidence>
<dbReference type="HAMAP" id="MF_00151">
    <property type="entry name" value="PPAT_bact"/>
    <property type="match status" value="1"/>
</dbReference>
<comment type="subunit">
    <text evidence="9">Homohexamer.</text>
</comment>
<evidence type="ECO:0000259" key="10">
    <source>
        <dbReference type="Pfam" id="PF01467"/>
    </source>
</evidence>
<protein>
    <recommendedName>
        <fullName evidence="9">Phosphopantetheine adenylyltransferase</fullName>
        <ecNumber evidence="9">2.7.7.3</ecNumber>
    </recommendedName>
    <alternativeName>
        <fullName evidence="9">Dephospho-CoA pyrophosphorylase</fullName>
    </alternativeName>
    <alternativeName>
        <fullName evidence="9">Pantetheine-phosphate adenylyltransferase</fullName>
        <shortName evidence="9">PPAT</shortName>
    </alternativeName>
</protein>
<dbReference type="GO" id="GO:0015937">
    <property type="term" value="P:coenzyme A biosynthetic process"/>
    <property type="evidence" value="ECO:0007669"/>
    <property type="project" value="UniProtKB-UniRule"/>
</dbReference>
<dbReference type="Proteomes" id="UP000003843">
    <property type="component" value="Unassembled WGS sequence"/>
</dbReference>